<dbReference type="InterPro" id="IPR036856">
    <property type="entry name" value="Ald_Oxase/Xan_DH_a/b_sf"/>
</dbReference>
<dbReference type="SUPFAM" id="SSF56003">
    <property type="entry name" value="Molybdenum cofactor-binding domain"/>
    <property type="match status" value="2"/>
</dbReference>
<reference evidence="3 4" key="1">
    <citation type="submission" date="2023-09" db="EMBL/GenBank/DDBJ databases">
        <authorList>
            <person name="Rey-Velasco X."/>
        </authorList>
    </citation>
    <scope>NUCLEOTIDE SEQUENCE [LARGE SCALE GENOMIC DNA]</scope>
    <source>
        <strain evidence="3 4">F260</strain>
    </source>
</reference>
<dbReference type="SMART" id="SM01008">
    <property type="entry name" value="Ald_Xan_dh_C"/>
    <property type="match status" value="1"/>
</dbReference>
<dbReference type="RefSeq" id="WP_311493856.1">
    <property type="nucleotide sequence ID" value="NZ_JAVRHO010000003.1"/>
</dbReference>
<comment type="caution">
    <text evidence="3">The sequence shown here is derived from an EMBL/GenBank/DDBJ whole genome shotgun (WGS) entry which is preliminary data.</text>
</comment>
<dbReference type="InterPro" id="IPR012368">
    <property type="entry name" value="OxRdtase_Mopterin-bd_su_IorB"/>
</dbReference>
<dbReference type="PANTHER" id="PTHR47495">
    <property type="entry name" value="ALDEHYDE DEHYDROGENASE"/>
    <property type="match status" value="1"/>
</dbReference>
<dbReference type="SUPFAM" id="SSF54665">
    <property type="entry name" value="CO dehydrogenase molybdoprotein N-domain-like"/>
    <property type="match status" value="1"/>
</dbReference>
<dbReference type="InterPro" id="IPR008274">
    <property type="entry name" value="AldOxase/xan_DH_MoCoBD1"/>
</dbReference>
<dbReference type="PROSITE" id="PS51318">
    <property type="entry name" value="TAT"/>
    <property type="match status" value="1"/>
</dbReference>
<accession>A0ABU3CI49</accession>
<dbReference type="InterPro" id="IPR037165">
    <property type="entry name" value="AldOxase/xan_DH_Mopterin-bd_sf"/>
</dbReference>
<sequence length="758" mass="83411">MSKVKTGMGRRSFIKNVSLAGGGLLIGFNWLACKRAAEESGKEMALEMPEEWFEINGYLKIGDNGVVTIYSPNPEIGQNVKTAMPMLVAEELDVDWSNVIVEQAPLNTDIFSRQIAGGSQSIRQSWEPLRMAGATARQMLLIAAAKEWDVPLSELTVENGIITHSGSDRSIGYGEIAKFAAKVEVPEEVVLKENNNFKIIGTSRKNVDAKKIVTGQPLFGLDVNRDDMLIAMIVQPPAFGLRFKSMDADDARKMPGIKDVFTIDTYPDDMEKEWSDVAAFSKLVVVVGESTWQVMKAKKALKVEWDLKPELTEEIVILEKSPALRDTLGLENSETHESLMANIGPEESQMVRKDGDPEAAFKNAARVIERSYSCPFLAHNCMEPMNFFANVTNGKAELLGPIQTPEFAEKSVSKRLGLDLENIDIQMTRMGGGFGRRLYGNFLVEAAVISDKIGAPVKLVYTREDDMTNGVYRPAYQVTYRAALDGNNNLTAFHVNAGGVGESPLFANRFPAGAVDNYLAESWTIDSHISIGAFRAPRSNFIAGAEQSFLDELAEEMGKDPIQFRLDMLERAGTDPVGENNDYDPARYAGVLEVVRDKSGWNTASTASGRGVAAYYCHNSYVAQVLEMDLEDNQPVIDKVTCVVDCGIVVNPDAAINMVEGGTIDGIGHALYSELTFKDGVSQQSNFDSYRLIRHREAPKKIDVHFIENGMDPTGLGEPPFPPVQGALANALYRATGKRIYKQPFLPEIKAESREIKT</sequence>
<dbReference type="InterPro" id="IPR052516">
    <property type="entry name" value="N-heterocyclic_Hydroxylase"/>
</dbReference>
<feature type="domain" description="Aldehyde oxidase/xanthine dehydrogenase a/b hammerhead" evidence="2">
    <location>
        <begin position="214"/>
        <end position="309"/>
    </location>
</feature>
<gene>
    <name evidence="3" type="ORF">RM545_03115</name>
</gene>
<proteinExistence type="predicted"/>
<keyword evidence="1" id="KW-0812">Transmembrane</keyword>
<protein>
    <submittedName>
        <fullName evidence="3">Molybdopterin cofactor-binding domain-containing protein</fullName>
    </submittedName>
</protein>
<dbReference type="Proteomes" id="UP001245285">
    <property type="component" value="Unassembled WGS sequence"/>
</dbReference>
<evidence type="ECO:0000259" key="2">
    <source>
        <dbReference type="SMART" id="SM01008"/>
    </source>
</evidence>
<dbReference type="PIRSF" id="PIRSF036389">
    <property type="entry name" value="IOR_B"/>
    <property type="match status" value="1"/>
</dbReference>
<feature type="transmembrane region" description="Helical" evidence="1">
    <location>
        <begin position="12"/>
        <end position="32"/>
    </location>
</feature>
<evidence type="ECO:0000313" key="3">
    <source>
        <dbReference type="EMBL" id="MDT0645670.1"/>
    </source>
</evidence>
<dbReference type="InterPro" id="IPR006311">
    <property type="entry name" value="TAT_signal"/>
</dbReference>
<keyword evidence="1" id="KW-0472">Membrane</keyword>
<dbReference type="Pfam" id="PF20256">
    <property type="entry name" value="MoCoBD_2"/>
    <property type="match status" value="2"/>
</dbReference>
<dbReference type="Gene3D" id="3.90.1170.50">
    <property type="entry name" value="Aldehyde oxidase/xanthine dehydrogenase, a/b hammerhead"/>
    <property type="match status" value="1"/>
</dbReference>
<evidence type="ECO:0000256" key="1">
    <source>
        <dbReference type="SAM" id="Phobius"/>
    </source>
</evidence>
<dbReference type="Gene3D" id="3.30.365.10">
    <property type="entry name" value="Aldehyde oxidase/xanthine dehydrogenase, molybdopterin binding domain"/>
    <property type="match status" value="4"/>
</dbReference>
<dbReference type="InterPro" id="IPR046867">
    <property type="entry name" value="AldOxase/xan_DH_MoCoBD2"/>
</dbReference>
<organism evidence="3 4">
    <name type="scientific">Autumnicola lenta</name>
    <dbReference type="NCBI Taxonomy" id="3075593"/>
    <lineage>
        <taxon>Bacteria</taxon>
        <taxon>Pseudomonadati</taxon>
        <taxon>Bacteroidota</taxon>
        <taxon>Flavobacteriia</taxon>
        <taxon>Flavobacteriales</taxon>
        <taxon>Flavobacteriaceae</taxon>
        <taxon>Autumnicola</taxon>
    </lineage>
</organism>
<dbReference type="Pfam" id="PF02738">
    <property type="entry name" value="MoCoBD_1"/>
    <property type="match status" value="1"/>
</dbReference>
<dbReference type="EMBL" id="JAVRHO010000003">
    <property type="protein sequence ID" value="MDT0645670.1"/>
    <property type="molecule type" value="Genomic_DNA"/>
</dbReference>
<keyword evidence="1" id="KW-1133">Transmembrane helix</keyword>
<keyword evidence="4" id="KW-1185">Reference proteome</keyword>
<dbReference type="PANTHER" id="PTHR47495:SF3">
    <property type="entry name" value="BLR6219 PROTEIN"/>
    <property type="match status" value="1"/>
</dbReference>
<name>A0ABU3CI49_9FLAO</name>
<evidence type="ECO:0000313" key="4">
    <source>
        <dbReference type="Proteomes" id="UP001245285"/>
    </source>
</evidence>
<dbReference type="InterPro" id="IPR000674">
    <property type="entry name" value="Ald_Oxase/Xan_DH_a/b"/>
</dbReference>